<evidence type="ECO:0000313" key="7">
    <source>
        <dbReference type="EMBL" id="CAE0652208.1"/>
    </source>
</evidence>
<evidence type="ECO:0000256" key="1">
    <source>
        <dbReference type="ARBA" id="ARBA00022737"/>
    </source>
</evidence>
<accession>A0A6U3D7L6</accession>
<protein>
    <recommendedName>
        <fullName evidence="8">Calmodulin</fullName>
    </recommendedName>
</protein>
<evidence type="ECO:0000259" key="6">
    <source>
        <dbReference type="PROSITE" id="PS50222"/>
    </source>
</evidence>
<evidence type="ECO:0000256" key="2">
    <source>
        <dbReference type="ARBA" id="ARBA00022837"/>
    </source>
</evidence>
<dbReference type="PROSITE" id="PS50021">
    <property type="entry name" value="CH"/>
    <property type="match status" value="2"/>
</dbReference>
<dbReference type="SUPFAM" id="SSF47473">
    <property type="entry name" value="EF-hand"/>
    <property type="match status" value="1"/>
</dbReference>
<dbReference type="SMART" id="SM01184">
    <property type="entry name" value="efhand_Ca_insen"/>
    <property type="match status" value="1"/>
</dbReference>
<keyword evidence="3" id="KW-0009">Actin-binding</keyword>
<dbReference type="Pfam" id="PF00307">
    <property type="entry name" value="CH"/>
    <property type="match status" value="2"/>
</dbReference>
<feature type="domain" description="Calponin-homology (CH)" evidence="5">
    <location>
        <begin position="25"/>
        <end position="134"/>
    </location>
</feature>
<dbReference type="Gene3D" id="1.20.58.60">
    <property type="match status" value="1"/>
</dbReference>
<dbReference type="EMBL" id="HBIV01007317">
    <property type="protein sequence ID" value="CAE0652208.1"/>
    <property type="molecule type" value="Transcribed_RNA"/>
</dbReference>
<feature type="domain" description="EF-hand" evidence="6">
    <location>
        <begin position="406"/>
        <end position="441"/>
    </location>
</feature>
<sequence>MAETSRVRKNSVGSGMEGKKADRDAAQQKTFTKWVNTQLKRSKYEPVDDILTCWKTGWKLAQLTVALYGVKMRKLKKVSKLKLKPHYMDNISVAMEMLEKDAEVKTNFLKGEHLWEGDKMMMLGMVWAIILDHAIKGIKFEEDGSSATAKQGLLLWVQKQTKGYRDVDPPGVKNFHTSWKDGMALCALIHKFDPSLVDYDSLDKKNAKENCEKAIKIAEEKLDIPAYVEAADLYDTPKPDEKVVMTYVAEFFHKFGSLGEKQAALRRVNQFIQFQRNIWKLQTDYNKRAQDLLQWADSKIKEYQECNLGETQPEANAKLEALKDYLKNIKPGKAVEKMDIESLYGEIQSTLRINNRAPFTPDEHLAPPDLHSKWQNLQQAEAKYGAACRDHAFAFIKKIEYKVTAEQMKEFEDSFNHFDGNSDGTLNPDEFKAALAALSIAFKEEDAFKKIFAKVSEGNASISKAQYLGYMRMVNEDKGTPEQLLSSFEALADGKPTISSDQLNLIGEEDREFLIKHMESAEAKDTYNYKDLVGKSFA</sequence>
<dbReference type="InterPro" id="IPR036872">
    <property type="entry name" value="CH_dom_sf"/>
</dbReference>
<dbReference type="SUPFAM" id="SSF47576">
    <property type="entry name" value="Calponin-homology domain, CH-domain"/>
    <property type="match status" value="1"/>
</dbReference>
<dbReference type="CDD" id="cd00051">
    <property type="entry name" value="EFh"/>
    <property type="match status" value="1"/>
</dbReference>
<dbReference type="AlphaFoldDB" id="A0A6U3D7L6"/>
<dbReference type="InterPro" id="IPR002048">
    <property type="entry name" value="EF_hand_dom"/>
</dbReference>
<gene>
    <name evidence="7" type="ORF">LGLO00237_LOCUS5419</name>
</gene>
<dbReference type="SUPFAM" id="SSF46966">
    <property type="entry name" value="Spectrin repeat"/>
    <property type="match status" value="1"/>
</dbReference>
<dbReference type="SMART" id="SM00054">
    <property type="entry name" value="EFh"/>
    <property type="match status" value="1"/>
</dbReference>
<dbReference type="SMART" id="SM00033">
    <property type="entry name" value="CH"/>
    <property type="match status" value="2"/>
</dbReference>
<dbReference type="InterPro" id="IPR001715">
    <property type="entry name" value="CH_dom"/>
</dbReference>
<feature type="domain" description="Calponin-homology (CH)" evidence="5">
    <location>
        <begin position="147"/>
        <end position="256"/>
    </location>
</feature>
<dbReference type="PROSITE" id="PS50222">
    <property type="entry name" value="EF_HAND_2"/>
    <property type="match status" value="1"/>
</dbReference>
<dbReference type="Gene3D" id="1.10.238.10">
    <property type="entry name" value="EF-hand"/>
    <property type="match status" value="1"/>
</dbReference>
<dbReference type="PANTHER" id="PTHR11915">
    <property type="entry name" value="SPECTRIN/FILAMIN RELATED CYTOSKELETAL PROTEIN"/>
    <property type="match status" value="1"/>
</dbReference>
<organism evidence="7">
    <name type="scientific">Lotharella globosa</name>
    <dbReference type="NCBI Taxonomy" id="91324"/>
    <lineage>
        <taxon>Eukaryota</taxon>
        <taxon>Sar</taxon>
        <taxon>Rhizaria</taxon>
        <taxon>Cercozoa</taxon>
        <taxon>Chlorarachniophyceae</taxon>
        <taxon>Lotharella</taxon>
    </lineage>
</organism>
<evidence type="ECO:0000259" key="5">
    <source>
        <dbReference type="PROSITE" id="PS50021"/>
    </source>
</evidence>
<dbReference type="GO" id="GO:0003779">
    <property type="term" value="F:actin binding"/>
    <property type="evidence" value="ECO:0007669"/>
    <property type="project" value="UniProtKB-KW"/>
</dbReference>
<dbReference type="Gene3D" id="1.10.418.10">
    <property type="entry name" value="Calponin-like domain"/>
    <property type="match status" value="2"/>
</dbReference>
<dbReference type="GO" id="GO:0005509">
    <property type="term" value="F:calcium ion binding"/>
    <property type="evidence" value="ECO:0007669"/>
    <property type="project" value="InterPro"/>
</dbReference>
<dbReference type="PROSITE" id="PS00018">
    <property type="entry name" value="EF_HAND_1"/>
    <property type="match status" value="1"/>
</dbReference>
<proteinExistence type="predicted"/>
<dbReference type="InterPro" id="IPR011992">
    <property type="entry name" value="EF-hand-dom_pair"/>
</dbReference>
<feature type="region of interest" description="Disordered" evidence="4">
    <location>
        <begin position="1"/>
        <end position="25"/>
    </location>
</feature>
<evidence type="ECO:0008006" key="8">
    <source>
        <dbReference type="Google" id="ProtNLM"/>
    </source>
</evidence>
<evidence type="ECO:0000256" key="3">
    <source>
        <dbReference type="ARBA" id="ARBA00023203"/>
    </source>
</evidence>
<dbReference type="PROSITE" id="PS00019">
    <property type="entry name" value="ACTININ_1"/>
    <property type="match status" value="1"/>
</dbReference>
<dbReference type="InterPro" id="IPR018247">
    <property type="entry name" value="EF_Hand_1_Ca_BS"/>
</dbReference>
<evidence type="ECO:0000256" key="4">
    <source>
        <dbReference type="SAM" id="MobiDB-lite"/>
    </source>
</evidence>
<keyword evidence="2" id="KW-0106">Calcium</keyword>
<keyword evidence="1" id="KW-0677">Repeat</keyword>
<name>A0A6U3D7L6_9EUKA</name>
<dbReference type="InterPro" id="IPR001589">
    <property type="entry name" value="Actinin_actin-bd_CS"/>
</dbReference>
<reference evidence="7" key="1">
    <citation type="submission" date="2021-01" db="EMBL/GenBank/DDBJ databases">
        <authorList>
            <person name="Corre E."/>
            <person name="Pelletier E."/>
            <person name="Niang G."/>
            <person name="Scheremetjew M."/>
            <person name="Finn R."/>
            <person name="Kale V."/>
            <person name="Holt S."/>
            <person name="Cochrane G."/>
            <person name="Meng A."/>
            <person name="Brown T."/>
            <person name="Cohen L."/>
        </authorList>
    </citation>
    <scope>NUCLEOTIDE SEQUENCE</scope>
    <source>
        <strain evidence="7">CCCM811</strain>
    </source>
</reference>